<keyword evidence="2" id="KW-0813">Transport</keyword>
<dbReference type="InterPro" id="IPR050368">
    <property type="entry name" value="ClC-type_chloride_channel"/>
</dbReference>
<dbReference type="InterPro" id="IPR001807">
    <property type="entry name" value="ClC"/>
</dbReference>
<keyword evidence="8" id="KW-0868">Chloride</keyword>
<keyword evidence="15" id="KW-1185">Reference proteome</keyword>
<name>A0A6P1D9L0_9NOCA</name>
<feature type="transmembrane region" description="Helical" evidence="11">
    <location>
        <begin position="410"/>
        <end position="430"/>
    </location>
</feature>
<keyword evidence="9" id="KW-0407">Ion channel</keyword>
<evidence type="ECO:0000256" key="1">
    <source>
        <dbReference type="ARBA" id="ARBA00004141"/>
    </source>
</evidence>
<feature type="transmembrane region" description="Helical" evidence="11">
    <location>
        <begin position="339"/>
        <end position="363"/>
    </location>
</feature>
<evidence type="ECO:0000313" key="12">
    <source>
        <dbReference type="EMBL" id="NEW47386.1"/>
    </source>
</evidence>
<gene>
    <name evidence="12" type="ORF">GV789_23495</name>
    <name evidence="13" type="ORF">GV794_25740</name>
</gene>
<dbReference type="InterPro" id="IPR014743">
    <property type="entry name" value="Cl-channel_core"/>
</dbReference>
<dbReference type="Pfam" id="PF00654">
    <property type="entry name" value="Voltage_CLC"/>
    <property type="match status" value="1"/>
</dbReference>
<evidence type="ECO:0000313" key="13">
    <source>
        <dbReference type="EMBL" id="NEW59016.1"/>
    </source>
</evidence>
<evidence type="ECO:0000256" key="9">
    <source>
        <dbReference type="ARBA" id="ARBA00023303"/>
    </source>
</evidence>
<dbReference type="EMBL" id="JAAGUX010000073">
    <property type="protein sequence ID" value="NEW59016.1"/>
    <property type="molecule type" value="Genomic_DNA"/>
</dbReference>
<feature type="transmembrane region" description="Helical" evidence="11">
    <location>
        <begin position="308"/>
        <end position="327"/>
    </location>
</feature>
<keyword evidence="4 11" id="KW-1133">Transmembrane helix</keyword>
<dbReference type="PANTHER" id="PTHR43427">
    <property type="entry name" value="CHLORIDE CHANNEL PROTEIN CLC-E"/>
    <property type="match status" value="1"/>
</dbReference>
<evidence type="ECO:0000256" key="5">
    <source>
        <dbReference type="ARBA" id="ARBA00023065"/>
    </source>
</evidence>
<dbReference type="RefSeq" id="WP_163830037.1">
    <property type="nucleotide sequence ID" value="NZ_JAAGUX010000073.1"/>
</dbReference>
<evidence type="ECO:0000256" key="2">
    <source>
        <dbReference type="ARBA" id="ARBA00022448"/>
    </source>
</evidence>
<keyword evidence="7" id="KW-0869">Chloride channel</keyword>
<evidence type="ECO:0000256" key="11">
    <source>
        <dbReference type="SAM" id="Phobius"/>
    </source>
</evidence>
<dbReference type="Proteomes" id="UP000470876">
    <property type="component" value="Unassembled WGS sequence"/>
</dbReference>
<feature type="region of interest" description="Disordered" evidence="10">
    <location>
        <begin position="455"/>
        <end position="508"/>
    </location>
</feature>
<dbReference type="Proteomes" id="UP000468928">
    <property type="component" value="Unassembled WGS sequence"/>
</dbReference>
<proteinExistence type="predicted"/>
<dbReference type="GO" id="GO:0034707">
    <property type="term" value="C:chloride channel complex"/>
    <property type="evidence" value="ECO:0007669"/>
    <property type="project" value="UniProtKB-KW"/>
</dbReference>
<reference evidence="14 15" key="1">
    <citation type="submission" date="2020-01" db="EMBL/GenBank/DDBJ databases">
        <title>Genetics and antimicrobial susceptibilities of Nocardia species isolated from the soil; a comparison with species isolated from humans.</title>
        <authorList>
            <person name="Carrasco G."/>
            <person name="Monzon S."/>
            <person name="Sansegundo M."/>
            <person name="Garcia E."/>
            <person name="Garrido N."/>
            <person name="Medina M.J."/>
            <person name="Villalon P."/>
            <person name="Ramirez-Arocha A.C."/>
            <person name="Jimenez P."/>
            <person name="Cuesta I."/>
            <person name="Valdezate S."/>
        </authorList>
    </citation>
    <scope>NUCLEOTIDE SEQUENCE [LARGE SCALE GENOMIC DNA]</scope>
    <source>
        <strain evidence="12 14">CNM20110639</strain>
        <strain evidence="13 15">CNM20110649</strain>
    </source>
</reference>
<feature type="transmembrane region" description="Helical" evidence="11">
    <location>
        <begin position="12"/>
        <end position="32"/>
    </location>
</feature>
<sequence length="539" mass="54901">MTADGRRVGRWGAVGAALLLAGVAAGLGAATLRFVLDAATHMLLGSVVELIAVTDGQWRTPVGPLREHVLLVPLLVAAGMMGATLLSRWGGRQVNGTDGVIEAVNTRDLTGLTVRGAAVKLGGTAVTLGSGGSGGTEGPVAQIAASLGAMLTRRLRLADAEAALVVTAALGAGVGALFQAPIGGALLAAELLRRRGIDWQALLFALPVAPIAFGVFIALYGYEPMFGVKDLGAWWDPTGTAVLVGVGVVCAVTTRLYVVSFHRVGRLLAPARRRPFVTAAVAGAGVGIVGIFVPMALSTGYGTVSLQLTSTGIAMLPLWMVLALPLVKIATTVVTLHAGGVGGVFGPAMVIGASSGALCWRLATDAGLAPGPAAACTLAGLAACLGPAVRAPLAAIVFTAEVAGYHLPPLGLVLAVIIAAACTRDITLFPSQKPNQLSRRYQQLDVSDMLKSVVMNKAPSTRRTDDAIRSGGPNQPGSAVGDDPMESDDTRGLPDLTDTPLEDLLGDRRPDVTHAFHTARRRRAAVGIIFAGHNAGGGA</sequence>
<evidence type="ECO:0000256" key="7">
    <source>
        <dbReference type="ARBA" id="ARBA00023173"/>
    </source>
</evidence>
<evidence type="ECO:0000256" key="3">
    <source>
        <dbReference type="ARBA" id="ARBA00022692"/>
    </source>
</evidence>
<keyword evidence="3 11" id="KW-0812">Transmembrane</keyword>
<feature type="transmembrane region" description="Helical" evidence="11">
    <location>
        <begin position="70"/>
        <end position="89"/>
    </location>
</feature>
<organism evidence="12 14">
    <name type="scientific">Nocardia cyriacigeorgica</name>
    <dbReference type="NCBI Taxonomy" id="135487"/>
    <lineage>
        <taxon>Bacteria</taxon>
        <taxon>Bacillati</taxon>
        <taxon>Actinomycetota</taxon>
        <taxon>Actinomycetes</taxon>
        <taxon>Mycobacteriales</taxon>
        <taxon>Nocardiaceae</taxon>
        <taxon>Nocardia</taxon>
    </lineage>
</organism>
<dbReference type="CDD" id="cd00400">
    <property type="entry name" value="Voltage_gated_ClC"/>
    <property type="match status" value="1"/>
</dbReference>
<comment type="subcellular location">
    <subcellularLocation>
        <location evidence="1">Membrane</location>
        <topology evidence="1">Multi-pass membrane protein</topology>
    </subcellularLocation>
</comment>
<evidence type="ECO:0000256" key="8">
    <source>
        <dbReference type="ARBA" id="ARBA00023214"/>
    </source>
</evidence>
<feature type="transmembrane region" description="Helical" evidence="11">
    <location>
        <begin position="242"/>
        <end position="264"/>
    </location>
</feature>
<evidence type="ECO:0000256" key="6">
    <source>
        <dbReference type="ARBA" id="ARBA00023136"/>
    </source>
</evidence>
<dbReference type="GO" id="GO:0005254">
    <property type="term" value="F:chloride channel activity"/>
    <property type="evidence" value="ECO:0007669"/>
    <property type="project" value="UniProtKB-KW"/>
</dbReference>
<dbReference type="Gene3D" id="1.10.3080.10">
    <property type="entry name" value="Clc chloride channel"/>
    <property type="match status" value="1"/>
</dbReference>
<evidence type="ECO:0000313" key="15">
    <source>
        <dbReference type="Proteomes" id="UP000470876"/>
    </source>
</evidence>
<feature type="transmembrane region" description="Helical" evidence="11">
    <location>
        <begin position="201"/>
        <end position="222"/>
    </location>
</feature>
<protein>
    <submittedName>
        <fullName evidence="12">Chloride channel protein</fullName>
    </submittedName>
</protein>
<dbReference type="SUPFAM" id="SSF81340">
    <property type="entry name" value="Clc chloride channel"/>
    <property type="match status" value="1"/>
</dbReference>
<dbReference type="EMBL" id="JAAGUZ010000082">
    <property type="protein sequence ID" value="NEW47386.1"/>
    <property type="molecule type" value="Genomic_DNA"/>
</dbReference>
<keyword evidence="6 11" id="KW-0472">Membrane</keyword>
<accession>A0A6P1D9L0</accession>
<evidence type="ECO:0000313" key="14">
    <source>
        <dbReference type="Proteomes" id="UP000468928"/>
    </source>
</evidence>
<dbReference type="AlphaFoldDB" id="A0A6P1D9L0"/>
<comment type="caution">
    <text evidence="12">The sequence shown here is derived from an EMBL/GenBank/DDBJ whole genome shotgun (WGS) entry which is preliminary data.</text>
</comment>
<dbReference type="PANTHER" id="PTHR43427:SF6">
    <property type="entry name" value="CHLORIDE CHANNEL PROTEIN CLC-E"/>
    <property type="match status" value="1"/>
</dbReference>
<evidence type="ECO:0000256" key="10">
    <source>
        <dbReference type="SAM" id="MobiDB-lite"/>
    </source>
</evidence>
<keyword evidence="5" id="KW-0406">Ion transport</keyword>
<feature type="transmembrane region" description="Helical" evidence="11">
    <location>
        <begin position="276"/>
        <end position="296"/>
    </location>
</feature>
<feature type="compositionally biased region" description="Low complexity" evidence="10">
    <location>
        <begin position="493"/>
        <end position="503"/>
    </location>
</feature>
<evidence type="ECO:0000256" key="4">
    <source>
        <dbReference type="ARBA" id="ARBA00022989"/>
    </source>
</evidence>